<dbReference type="AlphaFoldDB" id="D7CDL0"/>
<protein>
    <submittedName>
        <fullName evidence="5">Putative lacI family transcriptional regulator</fullName>
    </submittedName>
</protein>
<keyword evidence="2" id="KW-0238">DNA-binding</keyword>
<evidence type="ECO:0000259" key="4">
    <source>
        <dbReference type="PROSITE" id="PS50932"/>
    </source>
</evidence>
<dbReference type="Proteomes" id="UP000000377">
    <property type="component" value="Chromosome"/>
</dbReference>
<dbReference type="Gene3D" id="3.40.50.2300">
    <property type="match status" value="2"/>
</dbReference>
<dbReference type="RefSeq" id="WP_014182499.1">
    <property type="nucleotide sequence ID" value="NC_016582.1"/>
</dbReference>
<dbReference type="PROSITE" id="PS50932">
    <property type="entry name" value="HTH_LACI_2"/>
    <property type="match status" value="1"/>
</dbReference>
<accession>D7CDL0</accession>
<dbReference type="eggNOG" id="COG1609">
    <property type="taxonomic scope" value="Bacteria"/>
</dbReference>
<dbReference type="InterPro" id="IPR046335">
    <property type="entry name" value="LacI/GalR-like_sensor"/>
</dbReference>
<dbReference type="Pfam" id="PF00356">
    <property type="entry name" value="LacI"/>
    <property type="match status" value="1"/>
</dbReference>
<dbReference type="CDD" id="cd01392">
    <property type="entry name" value="HTH_LacI"/>
    <property type="match status" value="1"/>
</dbReference>
<evidence type="ECO:0000256" key="2">
    <source>
        <dbReference type="ARBA" id="ARBA00023125"/>
    </source>
</evidence>
<dbReference type="PATRIC" id="fig|749414.3.peg.10226"/>
<proteinExistence type="predicted"/>
<keyword evidence="6" id="KW-1185">Reference proteome</keyword>
<dbReference type="PROSITE" id="PS00356">
    <property type="entry name" value="HTH_LACI_1"/>
    <property type="match status" value="1"/>
</dbReference>
<dbReference type="PANTHER" id="PTHR30146:SF109">
    <property type="entry name" value="HTH-TYPE TRANSCRIPTIONAL REGULATOR GALS"/>
    <property type="match status" value="1"/>
</dbReference>
<dbReference type="SUPFAM" id="SSF53822">
    <property type="entry name" value="Periplasmic binding protein-like I"/>
    <property type="match status" value="1"/>
</dbReference>
<gene>
    <name evidence="5" type="ordered locus">SBI_09934</name>
</gene>
<dbReference type="CDD" id="cd01574">
    <property type="entry name" value="PBP1_LacI"/>
    <property type="match status" value="1"/>
</dbReference>
<keyword evidence="3" id="KW-0804">Transcription</keyword>
<evidence type="ECO:0000256" key="3">
    <source>
        <dbReference type="ARBA" id="ARBA00023163"/>
    </source>
</evidence>
<dbReference type="EMBL" id="CP002047">
    <property type="protein sequence ID" value="ADI13052.1"/>
    <property type="molecule type" value="Genomic_DNA"/>
</dbReference>
<evidence type="ECO:0000256" key="1">
    <source>
        <dbReference type="ARBA" id="ARBA00023015"/>
    </source>
</evidence>
<keyword evidence="1" id="KW-0805">Transcription regulation</keyword>
<dbReference type="InterPro" id="IPR010982">
    <property type="entry name" value="Lambda_DNA-bd_dom_sf"/>
</dbReference>
<dbReference type="SMART" id="SM00354">
    <property type="entry name" value="HTH_LACI"/>
    <property type="match status" value="1"/>
</dbReference>
<sequence>MGTAPDASGAPTVTIRDVAREAGVSHQTVSRVINGHSAVADATRHRVEAAIDLLGFRPNHAARELAGKAARSLTVLTSDTSLYGAASTLRGIEEAARAASFAVAVSVLDRHAHPDRAELRARLARPGEPVVVIAFDAPGVHALRLLPADTPVVAAVEHPSGSEPVSSRPQAWLDDRLPPPPAAYQATRHLLGLGHRTVHYLALPSSTADVAQRTQGWLDALRAAGAPEPPVVEGGWTPRTGYLAARELVADRSVTAVLCGNDDVAAGVMRAAREAGRHIPDDLSVAGFDDVPVAAFLAPALTTVRLDFEGLGRTCFGLLHRLLDPAAPAPDPCDEPALIVRESTGPWHGAGE</sequence>
<dbReference type="GO" id="GO:0000976">
    <property type="term" value="F:transcription cis-regulatory region binding"/>
    <property type="evidence" value="ECO:0007669"/>
    <property type="project" value="TreeGrafter"/>
</dbReference>
<evidence type="ECO:0000313" key="5">
    <source>
        <dbReference type="EMBL" id="ADI13052.1"/>
    </source>
</evidence>
<evidence type="ECO:0000313" key="6">
    <source>
        <dbReference type="Proteomes" id="UP000000377"/>
    </source>
</evidence>
<dbReference type="Gene3D" id="1.10.260.40">
    <property type="entry name" value="lambda repressor-like DNA-binding domains"/>
    <property type="match status" value="1"/>
</dbReference>
<dbReference type="InterPro" id="IPR028082">
    <property type="entry name" value="Peripla_BP_I"/>
</dbReference>
<feature type="domain" description="HTH lacI-type" evidence="4">
    <location>
        <begin position="13"/>
        <end position="67"/>
    </location>
</feature>
<dbReference type="InterPro" id="IPR000843">
    <property type="entry name" value="HTH_LacI"/>
</dbReference>
<name>D7CDL0_STRBB</name>
<dbReference type="PRINTS" id="PR00036">
    <property type="entry name" value="HTHLACI"/>
</dbReference>
<dbReference type="KEGG" id="sbh:SBI_09934"/>
<dbReference type="PANTHER" id="PTHR30146">
    <property type="entry name" value="LACI-RELATED TRANSCRIPTIONAL REPRESSOR"/>
    <property type="match status" value="1"/>
</dbReference>
<dbReference type="SUPFAM" id="SSF47413">
    <property type="entry name" value="lambda repressor-like DNA-binding domains"/>
    <property type="match status" value="1"/>
</dbReference>
<dbReference type="STRING" id="749414.SBI_09934"/>
<dbReference type="HOGENOM" id="CLU_037628_6_1_11"/>
<organism evidence="5 6">
    <name type="scientific">Streptomyces bingchenggensis (strain BCW-1)</name>
    <dbReference type="NCBI Taxonomy" id="749414"/>
    <lineage>
        <taxon>Bacteria</taxon>
        <taxon>Bacillati</taxon>
        <taxon>Actinomycetota</taxon>
        <taxon>Actinomycetes</taxon>
        <taxon>Kitasatosporales</taxon>
        <taxon>Streptomycetaceae</taxon>
        <taxon>Streptomyces</taxon>
    </lineage>
</organism>
<dbReference type="Pfam" id="PF13377">
    <property type="entry name" value="Peripla_BP_3"/>
    <property type="match status" value="1"/>
</dbReference>
<dbReference type="GO" id="GO:0003700">
    <property type="term" value="F:DNA-binding transcription factor activity"/>
    <property type="evidence" value="ECO:0007669"/>
    <property type="project" value="TreeGrafter"/>
</dbReference>
<reference evidence="5 6" key="1">
    <citation type="journal article" date="2010" name="J. Bacteriol.">
        <title>Genome sequence of the milbemycin-producing bacterium Streptomyces bingchenggensis.</title>
        <authorList>
            <person name="Wang X.J."/>
            <person name="Yan Y.J."/>
            <person name="Zhang B."/>
            <person name="An J."/>
            <person name="Wang J.J."/>
            <person name="Tian J."/>
            <person name="Jiang L."/>
            <person name="Chen Y.H."/>
            <person name="Huang S.X."/>
            <person name="Yin M."/>
            <person name="Zhang J."/>
            <person name="Gao A.L."/>
            <person name="Liu C.X."/>
            <person name="Zhu Z.X."/>
            <person name="Xiang W.S."/>
        </authorList>
    </citation>
    <scope>NUCLEOTIDE SEQUENCE [LARGE SCALE GENOMIC DNA]</scope>
    <source>
        <strain evidence="5 6">BCW-1</strain>
    </source>
</reference>